<dbReference type="Proteomes" id="UP001165667">
    <property type="component" value="Unassembled WGS sequence"/>
</dbReference>
<keyword evidence="1" id="KW-0805">Transcription regulation</keyword>
<dbReference type="PANTHER" id="PTHR43130:SF3">
    <property type="entry name" value="HTH-TYPE TRANSCRIPTIONAL REGULATOR RV1931C"/>
    <property type="match status" value="1"/>
</dbReference>
<proteinExistence type="predicted"/>
<dbReference type="InterPro" id="IPR020449">
    <property type="entry name" value="Tscrpt_reg_AraC-type_HTH"/>
</dbReference>
<dbReference type="SUPFAM" id="SSF52317">
    <property type="entry name" value="Class I glutamine amidotransferase-like"/>
    <property type="match status" value="1"/>
</dbReference>
<feature type="compositionally biased region" description="Polar residues" evidence="4">
    <location>
        <begin position="337"/>
        <end position="350"/>
    </location>
</feature>
<evidence type="ECO:0000256" key="3">
    <source>
        <dbReference type="ARBA" id="ARBA00023163"/>
    </source>
</evidence>
<dbReference type="CDD" id="cd03136">
    <property type="entry name" value="GATase1_AraC_ArgR_like"/>
    <property type="match status" value="1"/>
</dbReference>
<dbReference type="InterPro" id="IPR029062">
    <property type="entry name" value="Class_I_gatase-like"/>
</dbReference>
<dbReference type="InterPro" id="IPR052158">
    <property type="entry name" value="INH-QAR"/>
</dbReference>
<dbReference type="SMART" id="SM00342">
    <property type="entry name" value="HTH_ARAC"/>
    <property type="match status" value="1"/>
</dbReference>
<dbReference type="Pfam" id="PF01965">
    <property type="entry name" value="DJ-1_PfpI"/>
    <property type="match status" value="1"/>
</dbReference>
<keyword evidence="2" id="KW-0238">DNA-binding</keyword>
<dbReference type="EMBL" id="JAMOIM010000009">
    <property type="protein sequence ID" value="MCW6509251.1"/>
    <property type="molecule type" value="Genomic_DNA"/>
</dbReference>
<evidence type="ECO:0000256" key="2">
    <source>
        <dbReference type="ARBA" id="ARBA00023125"/>
    </source>
</evidence>
<feature type="compositionally biased region" description="Basic and acidic residues" evidence="4">
    <location>
        <begin position="352"/>
        <end position="363"/>
    </location>
</feature>
<gene>
    <name evidence="6" type="ORF">M8523_14600</name>
</gene>
<feature type="domain" description="HTH araC/xylS-type" evidence="5">
    <location>
        <begin position="217"/>
        <end position="315"/>
    </location>
</feature>
<evidence type="ECO:0000259" key="5">
    <source>
        <dbReference type="PROSITE" id="PS01124"/>
    </source>
</evidence>
<evidence type="ECO:0000256" key="1">
    <source>
        <dbReference type="ARBA" id="ARBA00023015"/>
    </source>
</evidence>
<keyword evidence="3" id="KW-0804">Transcription</keyword>
<dbReference type="InterPro" id="IPR009057">
    <property type="entry name" value="Homeodomain-like_sf"/>
</dbReference>
<sequence>MEVRHPRTFLFVLLPDFPLYAVVPATEALRIANQNSGLSLYDWRFVSAQGGAVRSSNGMAIEATLPLDAAGVPDCIIICSGNEPIQHLGKPLLAWIRRLAAHGVLLGALDTGAFALGAAGVLRDRTITLHWEARPVFLDMFPNVDVKDQIVVIDRNIVTAAGGTASLDLMLTLIGTAHGARLAQVVANAFVHGRPRPPETVQRPDLSQAGDDQTVFRRAVRLMAANIAFPLGIEEICAALKTSRRRLERSFANQIGRSPAAYYVDVRLQTAREQLFYSSNPVAHIAEVAGFQSNAHFCRCFRKHFGASPTTVRKEFNRDQRRTYYPTGSSLVGDMQPETTSDLRTTSPSKTDALRRDQHAGFK</sequence>
<evidence type="ECO:0000313" key="7">
    <source>
        <dbReference type="Proteomes" id="UP001165667"/>
    </source>
</evidence>
<dbReference type="InterPro" id="IPR018060">
    <property type="entry name" value="HTH_AraC"/>
</dbReference>
<organism evidence="6 7">
    <name type="scientific">Lichenifustis flavocetrariae</name>
    <dbReference type="NCBI Taxonomy" id="2949735"/>
    <lineage>
        <taxon>Bacteria</taxon>
        <taxon>Pseudomonadati</taxon>
        <taxon>Pseudomonadota</taxon>
        <taxon>Alphaproteobacteria</taxon>
        <taxon>Hyphomicrobiales</taxon>
        <taxon>Lichenihabitantaceae</taxon>
        <taxon>Lichenifustis</taxon>
    </lineage>
</organism>
<dbReference type="Gene3D" id="3.40.50.880">
    <property type="match status" value="1"/>
</dbReference>
<dbReference type="PANTHER" id="PTHR43130">
    <property type="entry name" value="ARAC-FAMILY TRANSCRIPTIONAL REGULATOR"/>
    <property type="match status" value="1"/>
</dbReference>
<evidence type="ECO:0000313" key="6">
    <source>
        <dbReference type="EMBL" id="MCW6509251.1"/>
    </source>
</evidence>
<dbReference type="RefSeq" id="WP_282585624.1">
    <property type="nucleotide sequence ID" value="NZ_JAMOIM010000009.1"/>
</dbReference>
<dbReference type="Pfam" id="PF12833">
    <property type="entry name" value="HTH_18"/>
    <property type="match status" value="1"/>
</dbReference>
<dbReference type="Gene3D" id="1.10.10.60">
    <property type="entry name" value="Homeodomain-like"/>
    <property type="match status" value="1"/>
</dbReference>
<dbReference type="PROSITE" id="PS01124">
    <property type="entry name" value="HTH_ARAC_FAMILY_2"/>
    <property type="match status" value="1"/>
</dbReference>
<dbReference type="GO" id="GO:0003700">
    <property type="term" value="F:DNA-binding transcription factor activity"/>
    <property type="evidence" value="ECO:0007669"/>
    <property type="project" value="InterPro"/>
</dbReference>
<dbReference type="SUPFAM" id="SSF46689">
    <property type="entry name" value="Homeodomain-like"/>
    <property type="match status" value="2"/>
</dbReference>
<name>A0AA41YXU7_9HYPH</name>
<dbReference type="AlphaFoldDB" id="A0AA41YXU7"/>
<keyword evidence="7" id="KW-1185">Reference proteome</keyword>
<protein>
    <submittedName>
        <fullName evidence="6">GlxA family transcriptional regulator</fullName>
    </submittedName>
</protein>
<comment type="caution">
    <text evidence="6">The sequence shown here is derived from an EMBL/GenBank/DDBJ whole genome shotgun (WGS) entry which is preliminary data.</text>
</comment>
<dbReference type="InterPro" id="IPR002818">
    <property type="entry name" value="DJ-1/PfpI"/>
</dbReference>
<dbReference type="GO" id="GO:0043565">
    <property type="term" value="F:sequence-specific DNA binding"/>
    <property type="evidence" value="ECO:0007669"/>
    <property type="project" value="InterPro"/>
</dbReference>
<evidence type="ECO:0000256" key="4">
    <source>
        <dbReference type="SAM" id="MobiDB-lite"/>
    </source>
</evidence>
<feature type="region of interest" description="Disordered" evidence="4">
    <location>
        <begin position="324"/>
        <end position="363"/>
    </location>
</feature>
<accession>A0AA41YXU7</accession>
<dbReference type="PRINTS" id="PR00032">
    <property type="entry name" value="HTHARAC"/>
</dbReference>
<reference evidence="6" key="1">
    <citation type="submission" date="2022-05" db="EMBL/GenBank/DDBJ databases">
        <authorList>
            <person name="Pankratov T."/>
        </authorList>
    </citation>
    <scope>NUCLEOTIDE SEQUENCE</scope>
    <source>
        <strain evidence="6">BP6-180914</strain>
    </source>
</reference>